<keyword evidence="3" id="KW-1185">Reference proteome</keyword>
<dbReference type="EMBL" id="DF820473">
    <property type="protein sequence ID" value="GAK60527.1"/>
    <property type="molecule type" value="Genomic_DNA"/>
</dbReference>
<name>A0A081C7H2_VECG1</name>
<evidence type="ECO:0000313" key="3">
    <source>
        <dbReference type="Proteomes" id="UP000030661"/>
    </source>
</evidence>
<gene>
    <name evidence="2" type="ORF">U27_00424</name>
</gene>
<evidence type="ECO:0000313" key="2">
    <source>
        <dbReference type="EMBL" id="GAK60527.1"/>
    </source>
</evidence>
<proteinExistence type="predicted"/>
<sequence>MYWTEVKSALLHGTPTMRQDKVQPQAVQIAVREISRLIDFGWIDDMTDDVLQRIQDACQVGQCQELWEEINLKCQLLLKKRSGLRRARQHKTSKKKGESVSLN</sequence>
<dbReference type="AlphaFoldDB" id="A0A081C7H2"/>
<protein>
    <submittedName>
        <fullName evidence="2">Uncharacterized protein</fullName>
    </submittedName>
</protein>
<evidence type="ECO:0000256" key="1">
    <source>
        <dbReference type="SAM" id="MobiDB-lite"/>
    </source>
</evidence>
<organism evidence="2">
    <name type="scientific">Vecturithrix granuli</name>
    <dbReference type="NCBI Taxonomy" id="1499967"/>
    <lineage>
        <taxon>Bacteria</taxon>
        <taxon>Candidatus Moduliflexota</taxon>
        <taxon>Candidatus Vecturitrichia</taxon>
        <taxon>Candidatus Vecturitrichales</taxon>
        <taxon>Candidatus Vecturitrichaceae</taxon>
        <taxon>Candidatus Vecturithrix</taxon>
    </lineage>
</organism>
<feature type="compositionally biased region" description="Basic residues" evidence="1">
    <location>
        <begin position="82"/>
        <end position="94"/>
    </location>
</feature>
<feature type="region of interest" description="Disordered" evidence="1">
    <location>
        <begin position="82"/>
        <end position="103"/>
    </location>
</feature>
<reference evidence="2" key="1">
    <citation type="journal article" date="2015" name="PeerJ">
        <title>First genomic representation of candidate bacterial phylum KSB3 points to enhanced environmental sensing as a trigger of wastewater bulking.</title>
        <authorList>
            <person name="Sekiguchi Y."/>
            <person name="Ohashi A."/>
            <person name="Parks D.H."/>
            <person name="Yamauchi T."/>
            <person name="Tyson G.W."/>
            <person name="Hugenholtz P."/>
        </authorList>
    </citation>
    <scope>NUCLEOTIDE SEQUENCE [LARGE SCALE GENOMIC DNA]</scope>
</reference>
<dbReference type="HOGENOM" id="CLU_178275_0_0_0"/>
<accession>A0A081C7H2</accession>
<dbReference type="Proteomes" id="UP000030661">
    <property type="component" value="Unassembled WGS sequence"/>
</dbReference>